<reference evidence="10 11" key="1">
    <citation type="submission" date="2016-07" db="EMBL/GenBank/DDBJ databases">
        <title>Draft Genome Sequence of Methylophaga muralis Bur 1.</title>
        <authorList>
            <person name="Vasilenko O.V."/>
            <person name="Doronina N.V."/>
            <person name="Shmareva M.N."/>
            <person name="Tarlachkov S.V."/>
            <person name="Mustakhimov I."/>
            <person name="Trotsenko Y.A."/>
        </authorList>
    </citation>
    <scope>NUCLEOTIDE SEQUENCE [LARGE SCALE GENOMIC DNA]</scope>
    <source>
        <strain evidence="10 11">Bur 1</strain>
    </source>
</reference>
<feature type="transmembrane region" description="Helical" evidence="8">
    <location>
        <begin position="24"/>
        <end position="43"/>
    </location>
</feature>
<accession>A0A1E3GSB5</accession>
<organism evidence="10 11">
    <name type="scientific">Methylophaga muralis</name>
    <dbReference type="NCBI Taxonomy" id="291169"/>
    <lineage>
        <taxon>Bacteria</taxon>
        <taxon>Pseudomonadati</taxon>
        <taxon>Pseudomonadota</taxon>
        <taxon>Gammaproteobacteria</taxon>
        <taxon>Thiotrichales</taxon>
        <taxon>Piscirickettsiaceae</taxon>
        <taxon>Methylophaga</taxon>
    </lineage>
</organism>
<dbReference type="Proteomes" id="UP000094379">
    <property type="component" value="Unassembled WGS sequence"/>
</dbReference>
<dbReference type="NCBIfam" id="TIGR02163">
    <property type="entry name" value="napH"/>
    <property type="match status" value="1"/>
</dbReference>
<evidence type="ECO:0000256" key="5">
    <source>
        <dbReference type="ARBA" id="ARBA00022982"/>
    </source>
</evidence>
<comment type="caution">
    <text evidence="10">The sequence shown here is derived from an EMBL/GenBank/DDBJ whole genome shotgun (WGS) entry which is preliminary data.</text>
</comment>
<gene>
    <name evidence="10" type="primary">yccM</name>
    <name evidence="10" type="ORF">A9E74_01456</name>
</gene>
<dbReference type="PANTHER" id="PTHR30176">
    <property type="entry name" value="FERREDOXIN-TYPE PROTEIN NAPH"/>
    <property type="match status" value="1"/>
</dbReference>
<feature type="transmembrane region" description="Helical" evidence="8">
    <location>
        <begin position="165"/>
        <end position="184"/>
    </location>
</feature>
<keyword evidence="2" id="KW-0004">4Fe-4S</keyword>
<evidence type="ECO:0000256" key="3">
    <source>
        <dbReference type="ARBA" id="ARBA00022723"/>
    </source>
</evidence>
<dbReference type="InterPro" id="IPR011886">
    <property type="entry name" value="NapH_MauN"/>
</dbReference>
<dbReference type="SUPFAM" id="SSF54862">
    <property type="entry name" value="4Fe-4S ferredoxins"/>
    <property type="match status" value="1"/>
</dbReference>
<evidence type="ECO:0000313" key="11">
    <source>
        <dbReference type="Proteomes" id="UP000094379"/>
    </source>
</evidence>
<evidence type="ECO:0000256" key="6">
    <source>
        <dbReference type="ARBA" id="ARBA00023004"/>
    </source>
</evidence>
<protein>
    <submittedName>
        <fullName evidence="10">Putative electron transport protein YccM</fullName>
    </submittedName>
</protein>
<dbReference type="Pfam" id="PF12801">
    <property type="entry name" value="Fer4_5"/>
    <property type="match status" value="2"/>
</dbReference>
<feature type="transmembrane region" description="Helical" evidence="8">
    <location>
        <begin position="63"/>
        <end position="91"/>
    </location>
</feature>
<dbReference type="EMBL" id="MCRI01000012">
    <property type="protein sequence ID" value="ODN66904.1"/>
    <property type="molecule type" value="Genomic_DNA"/>
</dbReference>
<keyword evidence="8" id="KW-1133">Transmembrane helix</keyword>
<keyword evidence="8" id="KW-0472">Membrane</keyword>
<dbReference type="InterPro" id="IPR017896">
    <property type="entry name" value="4Fe4S_Fe-S-bd"/>
</dbReference>
<dbReference type="NCBIfam" id="NF007013">
    <property type="entry name" value="PRK09477.1"/>
    <property type="match status" value="1"/>
</dbReference>
<keyword evidence="7" id="KW-0411">Iron-sulfur</keyword>
<proteinExistence type="predicted"/>
<evidence type="ECO:0000313" key="10">
    <source>
        <dbReference type="EMBL" id="ODN66904.1"/>
    </source>
</evidence>
<name>A0A1E3GSB5_9GAMM</name>
<evidence type="ECO:0000256" key="1">
    <source>
        <dbReference type="ARBA" id="ARBA00022448"/>
    </source>
</evidence>
<feature type="domain" description="4Fe-4S ferredoxin-type" evidence="9">
    <location>
        <begin position="244"/>
        <end position="273"/>
    </location>
</feature>
<dbReference type="GO" id="GO:0005886">
    <property type="term" value="C:plasma membrane"/>
    <property type="evidence" value="ECO:0007669"/>
    <property type="project" value="TreeGrafter"/>
</dbReference>
<keyword evidence="11" id="KW-1185">Reference proteome</keyword>
<evidence type="ECO:0000256" key="2">
    <source>
        <dbReference type="ARBA" id="ARBA00022485"/>
    </source>
</evidence>
<dbReference type="AlphaFoldDB" id="A0A1E3GSB5"/>
<feature type="domain" description="4Fe-4S ferredoxin-type" evidence="9">
    <location>
        <begin position="209"/>
        <end position="242"/>
    </location>
</feature>
<dbReference type="PATRIC" id="fig|291169.3.peg.1460"/>
<dbReference type="PANTHER" id="PTHR30176:SF3">
    <property type="entry name" value="FERREDOXIN-TYPE PROTEIN NAPH"/>
    <property type="match status" value="1"/>
</dbReference>
<dbReference type="RefSeq" id="WP_069295922.1">
    <property type="nucleotide sequence ID" value="NZ_MCRI01000012.1"/>
</dbReference>
<dbReference type="STRING" id="291169.A9E74_01456"/>
<evidence type="ECO:0000256" key="4">
    <source>
        <dbReference type="ARBA" id="ARBA00022737"/>
    </source>
</evidence>
<keyword evidence="8" id="KW-0812">Transmembrane</keyword>
<evidence type="ECO:0000259" key="9">
    <source>
        <dbReference type="PROSITE" id="PS51379"/>
    </source>
</evidence>
<evidence type="ECO:0000256" key="7">
    <source>
        <dbReference type="ARBA" id="ARBA00023014"/>
    </source>
</evidence>
<keyword evidence="1" id="KW-0813">Transport</keyword>
<dbReference type="GO" id="GO:0046872">
    <property type="term" value="F:metal ion binding"/>
    <property type="evidence" value="ECO:0007669"/>
    <property type="project" value="UniProtKB-KW"/>
</dbReference>
<feature type="transmembrane region" description="Helical" evidence="8">
    <location>
        <begin position="133"/>
        <end position="153"/>
    </location>
</feature>
<keyword evidence="6" id="KW-0408">Iron</keyword>
<keyword evidence="4" id="KW-0677">Repeat</keyword>
<dbReference type="PROSITE" id="PS51379">
    <property type="entry name" value="4FE4S_FER_2"/>
    <property type="match status" value="2"/>
</dbReference>
<dbReference type="Gene3D" id="3.30.70.20">
    <property type="match status" value="1"/>
</dbReference>
<keyword evidence="3" id="KW-0479">Metal-binding</keyword>
<keyword evidence="5" id="KW-0249">Electron transport</keyword>
<dbReference type="InterPro" id="IPR051684">
    <property type="entry name" value="Electron_Trans/Redox"/>
</dbReference>
<dbReference type="GO" id="GO:0051539">
    <property type="term" value="F:4 iron, 4 sulfur cluster binding"/>
    <property type="evidence" value="ECO:0007669"/>
    <property type="project" value="UniProtKB-KW"/>
</dbReference>
<sequence>MIKTIRIICAGIYSKRWLLTRRTVQLFILLAFLYQLPFIGNIATGNLSSSEWFDKIPLTDPFILLQSFLAGSSLAAPALIGALILAVFYAIFGGRIYCSWVCPINMLTDAAYWLRQRLNLKSNLSISKELRKAILFLALLLSFSAATLAWEIINPITLLQRELMWASMAGSMFLLALFFFDLLVSRRGWCGHLCPVGAFYGFLGHFGRLRVTVNRAESCAGSSCSACMKVCPEPHVLVPVVSLKGNTVVSGDCTRCGACLDKCSSGVLSMKIDLSHKHSFKNIPIVTKK</sequence>
<evidence type="ECO:0000256" key="8">
    <source>
        <dbReference type="SAM" id="Phobius"/>
    </source>
</evidence>